<sequence>MLYLGIIPGCCIGPISTFHSWFHSSEDVKSRFHLSTHSTLPELLHLSLDLDSYLSRPLLKPTFCPVAPFISLIYTLTPASSSPAASSPAKNVPAPRCCSLLPRSTTQHLRLPAPPSYCSLADHASFFADTPAPTLTTAGQYADRKPFTPVIFRQTP</sequence>
<reference evidence="1 2" key="1">
    <citation type="journal article" date="2022" name="Nat. Plants">
        <title>Genomes of leafy and leafless Platanthera orchids illuminate the evolution of mycoheterotrophy.</title>
        <authorList>
            <person name="Li M.H."/>
            <person name="Liu K.W."/>
            <person name="Li Z."/>
            <person name="Lu H.C."/>
            <person name="Ye Q.L."/>
            <person name="Zhang D."/>
            <person name="Wang J.Y."/>
            <person name="Li Y.F."/>
            <person name="Zhong Z.M."/>
            <person name="Liu X."/>
            <person name="Yu X."/>
            <person name="Liu D.K."/>
            <person name="Tu X.D."/>
            <person name="Liu B."/>
            <person name="Hao Y."/>
            <person name="Liao X.Y."/>
            <person name="Jiang Y.T."/>
            <person name="Sun W.H."/>
            <person name="Chen J."/>
            <person name="Chen Y.Q."/>
            <person name="Ai Y."/>
            <person name="Zhai J.W."/>
            <person name="Wu S.S."/>
            <person name="Zhou Z."/>
            <person name="Hsiao Y.Y."/>
            <person name="Wu W.L."/>
            <person name="Chen Y.Y."/>
            <person name="Lin Y.F."/>
            <person name="Hsu J.L."/>
            <person name="Li C.Y."/>
            <person name="Wang Z.W."/>
            <person name="Zhao X."/>
            <person name="Zhong W.Y."/>
            <person name="Ma X.K."/>
            <person name="Ma L."/>
            <person name="Huang J."/>
            <person name="Chen G.Z."/>
            <person name="Huang M.Z."/>
            <person name="Huang L."/>
            <person name="Peng D.H."/>
            <person name="Luo Y.B."/>
            <person name="Zou S.Q."/>
            <person name="Chen S.P."/>
            <person name="Lan S."/>
            <person name="Tsai W.C."/>
            <person name="Van de Peer Y."/>
            <person name="Liu Z.J."/>
        </authorList>
    </citation>
    <scope>NUCLEOTIDE SEQUENCE [LARGE SCALE GENOMIC DNA]</scope>
    <source>
        <strain evidence="1">Lor287</strain>
    </source>
</reference>
<dbReference type="AlphaFoldDB" id="A0AAP0BIQ3"/>
<dbReference type="Proteomes" id="UP001418222">
    <property type="component" value="Unassembled WGS sequence"/>
</dbReference>
<evidence type="ECO:0000313" key="2">
    <source>
        <dbReference type="Proteomes" id="UP001418222"/>
    </source>
</evidence>
<keyword evidence="2" id="KW-1185">Reference proteome</keyword>
<proteinExistence type="predicted"/>
<dbReference type="EMBL" id="JBBWWQ010000008">
    <property type="protein sequence ID" value="KAK8940390.1"/>
    <property type="molecule type" value="Genomic_DNA"/>
</dbReference>
<organism evidence="1 2">
    <name type="scientific">Platanthera zijinensis</name>
    <dbReference type="NCBI Taxonomy" id="2320716"/>
    <lineage>
        <taxon>Eukaryota</taxon>
        <taxon>Viridiplantae</taxon>
        <taxon>Streptophyta</taxon>
        <taxon>Embryophyta</taxon>
        <taxon>Tracheophyta</taxon>
        <taxon>Spermatophyta</taxon>
        <taxon>Magnoliopsida</taxon>
        <taxon>Liliopsida</taxon>
        <taxon>Asparagales</taxon>
        <taxon>Orchidaceae</taxon>
        <taxon>Orchidoideae</taxon>
        <taxon>Orchideae</taxon>
        <taxon>Orchidinae</taxon>
        <taxon>Platanthera</taxon>
    </lineage>
</organism>
<protein>
    <submittedName>
        <fullName evidence="1">Uncharacterized protein</fullName>
    </submittedName>
</protein>
<comment type="caution">
    <text evidence="1">The sequence shown here is derived from an EMBL/GenBank/DDBJ whole genome shotgun (WGS) entry which is preliminary data.</text>
</comment>
<accession>A0AAP0BIQ3</accession>
<name>A0AAP0BIQ3_9ASPA</name>
<evidence type="ECO:0000313" key="1">
    <source>
        <dbReference type="EMBL" id="KAK8940390.1"/>
    </source>
</evidence>
<gene>
    <name evidence="1" type="ORF">KSP39_PZI010431</name>
</gene>